<evidence type="ECO:0000259" key="2">
    <source>
        <dbReference type="Pfam" id="PF22725"/>
    </source>
</evidence>
<evidence type="ECO:0000313" key="4">
    <source>
        <dbReference type="Proteomes" id="UP000000245"/>
    </source>
</evidence>
<dbReference type="eggNOG" id="COG0673">
    <property type="taxonomic scope" value="Bacteria"/>
</dbReference>
<organism evidence="3 4">
    <name type="scientific">Acidiphilium cryptum (strain JF-5)</name>
    <dbReference type="NCBI Taxonomy" id="349163"/>
    <lineage>
        <taxon>Bacteria</taxon>
        <taxon>Pseudomonadati</taxon>
        <taxon>Pseudomonadota</taxon>
        <taxon>Alphaproteobacteria</taxon>
        <taxon>Acetobacterales</taxon>
        <taxon>Acidocellaceae</taxon>
        <taxon>Acidiphilium</taxon>
    </lineage>
</organism>
<dbReference type="InterPro" id="IPR051317">
    <property type="entry name" value="Gfo/Idh/MocA_oxidoreduct"/>
</dbReference>
<dbReference type="PANTHER" id="PTHR43708">
    <property type="entry name" value="CONSERVED EXPRESSED OXIDOREDUCTASE (EUROFUNG)"/>
    <property type="match status" value="1"/>
</dbReference>
<dbReference type="InterPro" id="IPR036291">
    <property type="entry name" value="NAD(P)-bd_dom_sf"/>
</dbReference>
<dbReference type="InterPro" id="IPR055170">
    <property type="entry name" value="GFO_IDH_MocA-like_dom"/>
</dbReference>
<evidence type="ECO:0000313" key="3">
    <source>
        <dbReference type="EMBL" id="ABQ30277.1"/>
    </source>
</evidence>
<dbReference type="AlphaFoldDB" id="A5FXE5"/>
<dbReference type="RefSeq" id="WP_011941962.1">
    <property type="nucleotide sequence ID" value="NC_009484.1"/>
</dbReference>
<dbReference type="PANTHER" id="PTHR43708:SF8">
    <property type="entry name" value="OXIDOREDUCTASE"/>
    <property type="match status" value="1"/>
</dbReference>
<dbReference type="Gene3D" id="3.40.50.720">
    <property type="entry name" value="NAD(P)-binding Rossmann-like Domain"/>
    <property type="match status" value="1"/>
</dbReference>
<dbReference type="Pfam" id="PF22725">
    <property type="entry name" value="GFO_IDH_MocA_C3"/>
    <property type="match status" value="1"/>
</dbReference>
<sequence length="351" mass="37805">MLNGALIGCGFFAQNQLRAWAEAGDAGIVALCDRDAARLAATAARFGIARTYDDAAEMLARERPDFVDIATTVASHVPLVTLAARAGVPVICQKPFTETLAEAAELVETCRRAGVKLMVHENFRWQAPIRAVRRVLDEGEIGQPFWARIAFRSAYDVYAGQPYLAEGSRFIIQDLGIHLLDVARFLFGEVTTLAARTQRVNPRIAGEDVATMMLGHAAGVTTVVDCSYASAQERELFPQSLIEIDGARGTLRLGADYELVVHADGATRRETVAPDEARWGPAPWHGIQHSVFDIQEHFIACLRGGREPETSGADNLRTLALVEAAYLSAQRGGAPVDPAALVAAARDEAGG</sequence>
<protein>
    <submittedName>
        <fullName evidence="3">Oxidoreductase domain protein</fullName>
    </submittedName>
</protein>
<dbReference type="Proteomes" id="UP000000245">
    <property type="component" value="Chromosome"/>
</dbReference>
<dbReference type="STRING" id="349163.Acry_1061"/>
<accession>A5FXE5</accession>
<proteinExistence type="predicted"/>
<feature type="domain" description="GFO/IDH/MocA-like oxidoreductase" evidence="2">
    <location>
        <begin position="129"/>
        <end position="252"/>
    </location>
</feature>
<name>A5FXE5_ACICJ</name>
<dbReference type="SUPFAM" id="SSF55347">
    <property type="entry name" value="Glyceraldehyde-3-phosphate dehydrogenase-like, C-terminal domain"/>
    <property type="match status" value="1"/>
</dbReference>
<evidence type="ECO:0000259" key="1">
    <source>
        <dbReference type="Pfam" id="PF01408"/>
    </source>
</evidence>
<dbReference type="InterPro" id="IPR000683">
    <property type="entry name" value="Gfo/Idh/MocA-like_OxRdtase_N"/>
</dbReference>
<dbReference type="HOGENOM" id="CLU_023194_10_2_5"/>
<keyword evidence="4" id="KW-1185">Reference proteome</keyword>
<feature type="domain" description="Gfo/Idh/MocA-like oxidoreductase N-terminal" evidence="1">
    <location>
        <begin position="4"/>
        <end position="119"/>
    </location>
</feature>
<dbReference type="SUPFAM" id="SSF51735">
    <property type="entry name" value="NAD(P)-binding Rossmann-fold domains"/>
    <property type="match status" value="1"/>
</dbReference>
<gene>
    <name evidence="3" type="ordered locus">Acry_1061</name>
</gene>
<dbReference type="KEGG" id="acr:Acry_1061"/>
<dbReference type="EMBL" id="CP000697">
    <property type="protein sequence ID" value="ABQ30277.1"/>
    <property type="molecule type" value="Genomic_DNA"/>
</dbReference>
<dbReference type="Pfam" id="PF01408">
    <property type="entry name" value="GFO_IDH_MocA"/>
    <property type="match status" value="1"/>
</dbReference>
<dbReference type="GO" id="GO:0000166">
    <property type="term" value="F:nucleotide binding"/>
    <property type="evidence" value="ECO:0007669"/>
    <property type="project" value="InterPro"/>
</dbReference>
<dbReference type="Gene3D" id="3.30.360.10">
    <property type="entry name" value="Dihydrodipicolinate Reductase, domain 2"/>
    <property type="match status" value="1"/>
</dbReference>
<reference evidence="3 4" key="1">
    <citation type="submission" date="2007-05" db="EMBL/GenBank/DDBJ databases">
        <title>Complete sequence of chromosome of Acidiphilium cryptum JF-5.</title>
        <authorList>
            <consortium name="US DOE Joint Genome Institute"/>
            <person name="Copeland A."/>
            <person name="Lucas S."/>
            <person name="Lapidus A."/>
            <person name="Barry K."/>
            <person name="Detter J.C."/>
            <person name="Glavina del Rio T."/>
            <person name="Hammon N."/>
            <person name="Israni S."/>
            <person name="Dalin E."/>
            <person name="Tice H."/>
            <person name="Pitluck S."/>
            <person name="Sims D."/>
            <person name="Brettin T."/>
            <person name="Bruce D."/>
            <person name="Han C."/>
            <person name="Schmutz J."/>
            <person name="Larimer F."/>
            <person name="Land M."/>
            <person name="Hauser L."/>
            <person name="Kyrpides N."/>
            <person name="Kim E."/>
            <person name="Magnuson T."/>
            <person name="Richardson P."/>
        </authorList>
    </citation>
    <scope>NUCLEOTIDE SEQUENCE [LARGE SCALE GENOMIC DNA]</scope>
    <source>
        <strain evidence="3 4">JF-5</strain>
    </source>
</reference>